<evidence type="ECO:0008006" key="3">
    <source>
        <dbReference type="Google" id="ProtNLM"/>
    </source>
</evidence>
<name>A0ABP6V177_9GAMM</name>
<dbReference type="InterPro" id="IPR008972">
    <property type="entry name" value="Cupredoxin"/>
</dbReference>
<dbReference type="Gene3D" id="2.60.40.420">
    <property type="entry name" value="Cupredoxins - blue copper proteins"/>
    <property type="match status" value="1"/>
</dbReference>
<dbReference type="CDD" id="cd00920">
    <property type="entry name" value="Cupredoxin"/>
    <property type="match status" value="1"/>
</dbReference>
<gene>
    <name evidence="1" type="ORF">GCM10022394_02550</name>
</gene>
<proteinExistence type="predicted"/>
<reference evidence="2" key="1">
    <citation type="journal article" date="2019" name="Int. J. Syst. Evol. Microbiol.">
        <title>The Global Catalogue of Microorganisms (GCM) 10K type strain sequencing project: providing services to taxonomists for standard genome sequencing and annotation.</title>
        <authorList>
            <consortium name="The Broad Institute Genomics Platform"/>
            <consortium name="The Broad Institute Genome Sequencing Center for Infectious Disease"/>
            <person name="Wu L."/>
            <person name="Ma J."/>
        </authorList>
    </citation>
    <scope>NUCLEOTIDE SEQUENCE [LARGE SCALE GENOMIC DNA]</scope>
    <source>
        <strain evidence="2">JCM 17110</strain>
    </source>
</reference>
<dbReference type="Proteomes" id="UP001500795">
    <property type="component" value="Unassembled WGS sequence"/>
</dbReference>
<keyword evidence="2" id="KW-1185">Reference proteome</keyword>
<evidence type="ECO:0000313" key="1">
    <source>
        <dbReference type="EMBL" id="GAA3526911.1"/>
    </source>
</evidence>
<evidence type="ECO:0000313" key="2">
    <source>
        <dbReference type="Proteomes" id="UP001500795"/>
    </source>
</evidence>
<accession>A0ABP6V177</accession>
<dbReference type="EMBL" id="BAABCX010000001">
    <property type="protein sequence ID" value="GAA3526911.1"/>
    <property type="molecule type" value="Genomic_DNA"/>
</dbReference>
<comment type="caution">
    <text evidence="1">The sequence shown here is derived from an EMBL/GenBank/DDBJ whole genome shotgun (WGS) entry which is preliminary data.</text>
</comment>
<protein>
    <recommendedName>
        <fullName evidence="3">Quinol oxidase</fullName>
    </recommendedName>
</protein>
<dbReference type="SUPFAM" id="SSF49503">
    <property type="entry name" value="Cupredoxins"/>
    <property type="match status" value="1"/>
</dbReference>
<organism evidence="1 2">
    <name type="scientific">Zobellella aerophila</name>
    <dbReference type="NCBI Taxonomy" id="870480"/>
    <lineage>
        <taxon>Bacteria</taxon>
        <taxon>Pseudomonadati</taxon>
        <taxon>Pseudomonadota</taxon>
        <taxon>Gammaproteobacteria</taxon>
        <taxon>Aeromonadales</taxon>
        <taxon>Aeromonadaceae</taxon>
        <taxon>Zobellella</taxon>
    </lineage>
</organism>
<sequence>MPEAGQGPGSGMAKLKGWLLGVLLFAGPSLPLSVAQAQDTYLATIAGDGVQRVRIEGGNYLFNPEHIVVKVGVPVELIVSKEPGLVPHSLIIWSPRAGIDVDVALDEREKTVSFTPRALGRITFYCREKLLFFASHKEKGMVGTLEVVE</sequence>